<sequence>MDDDLHNSGGCKSTRSALHPREQGLKCPRCDSPNTKFCYYNNYSLSQPRHFCKSCRRYWTKGGTLRNVPMGGASRKNKKPKTSSSSSDFPVDTTSAFLERSSGLKLLGGLPSSSIANLEFNIGLSAAASRLPTASGMFDGSPFFNFVDAAVHTPPAGFNYPIPAAVGTSYTEIGGISTNSSSSVVSSIESLSSINQDLHWKLQQQRLAVLYGGEGHKENHKEDLISSKVAVAGRDKPKACGAAAAPWFLDNFYSIPSSTNMTTKSSSNMINLSHWSGMPQFSMLP</sequence>
<dbReference type="PANTHER" id="PTHR31992">
    <property type="entry name" value="DOF ZINC FINGER PROTEIN DOF1.4-RELATED"/>
    <property type="match status" value="1"/>
</dbReference>
<keyword evidence="2 8" id="KW-0863">Zinc-finger</keyword>
<dbReference type="GO" id="GO:0005634">
    <property type="term" value="C:nucleus"/>
    <property type="evidence" value="ECO:0007669"/>
    <property type="project" value="UniProtKB-SubCell"/>
</dbReference>
<dbReference type="PROSITE" id="PS01361">
    <property type="entry name" value="ZF_DOF_1"/>
    <property type="match status" value="1"/>
</dbReference>
<evidence type="ECO:0000256" key="1">
    <source>
        <dbReference type="ARBA" id="ARBA00022723"/>
    </source>
</evidence>
<comment type="function">
    <text evidence="9">Transcription factor that binds specifically to a 5'-AA[AG]G-3' consensus core sequence.</text>
</comment>
<evidence type="ECO:0000256" key="3">
    <source>
        <dbReference type="ARBA" id="ARBA00022833"/>
    </source>
</evidence>
<keyword evidence="3 9" id="KW-0862">Zinc</keyword>
<evidence type="ECO:0000256" key="2">
    <source>
        <dbReference type="ARBA" id="ARBA00022771"/>
    </source>
</evidence>
<dbReference type="GO" id="GO:0003677">
    <property type="term" value="F:DNA binding"/>
    <property type="evidence" value="ECO:0007669"/>
    <property type="project" value="UniProtKB-UniRule"/>
</dbReference>
<protein>
    <recommendedName>
        <fullName evidence="9">Dof zinc finger protein</fullName>
    </recommendedName>
</protein>
<evidence type="ECO:0000256" key="9">
    <source>
        <dbReference type="RuleBase" id="RU369094"/>
    </source>
</evidence>
<evidence type="ECO:0000256" key="7">
    <source>
        <dbReference type="ARBA" id="ARBA00023242"/>
    </source>
</evidence>
<reference evidence="12 13" key="1">
    <citation type="submission" date="2023-10" db="EMBL/GenBank/DDBJ databases">
        <title>Chromosome-scale genome assembly provides insights into flower coloration mechanisms of Canna indica.</title>
        <authorList>
            <person name="Li C."/>
        </authorList>
    </citation>
    <scope>NUCLEOTIDE SEQUENCE [LARGE SCALE GENOMIC DNA]</scope>
    <source>
        <tissue evidence="12">Flower</tissue>
    </source>
</reference>
<name>A0AAQ3QPA9_9LILI</name>
<organism evidence="12 13">
    <name type="scientific">Canna indica</name>
    <name type="common">Indian-shot</name>
    <dbReference type="NCBI Taxonomy" id="4628"/>
    <lineage>
        <taxon>Eukaryota</taxon>
        <taxon>Viridiplantae</taxon>
        <taxon>Streptophyta</taxon>
        <taxon>Embryophyta</taxon>
        <taxon>Tracheophyta</taxon>
        <taxon>Spermatophyta</taxon>
        <taxon>Magnoliopsida</taxon>
        <taxon>Liliopsida</taxon>
        <taxon>Zingiberales</taxon>
        <taxon>Cannaceae</taxon>
        <taxon>Canna</taxon>
    </lineage>
</organism>
<dbReference type="AlphaFoldDB" id="A0AAQ3QPA9"/>
<feature type="region of interest" description="Disordered" evidence="10">
    <location>
        <begin position="66"/>
        <end position="90"/>
    </location>
</feature>
<dbReference type="Pfam" id="PF02701">
    <property type="entry name" value="Zn_ribbon_Dof"/>
    <property type="match status" value="1"/>
</dbReference>
<keyword evidence="4 9" id="KW-0805">Transcription regulation</keyword>
<dbReference type="InterPro" id="IPR045174">
    <property type="entry name" value="Dof"/>
</dbReference>
<dbReference type="InterPro" id="IPR003851">
    <property type="entry name" value="Znf_Dof"/>
</dbReference>
<dbReference type="PANTHER" id="PTHR31992:SF313">
    <property type="entry name" value="DOF ZINC FINGER PROTEIN DOF5.7"/>
    <property type="match status" value="1"/>
</dbReference>
<dbReference type="EMBL" id="CP136898">
    <property type="protein sequence ID" value="WOL18629.1"/>
    <property type="molecule type" value="Genomic_DNA"/>
</dbReference>
<evidence type="ECO:0000313" key="13">
    <source>
        <dbReference type="Proteomes" id="UP001327560"/>
    </source>
</evidence>
<keyword evidence="7 8" id="KW-0539">Nucleus</keyword>
<evidence type="ECO:0000256" key="10">
    <source>
        <dbReference type="SAM" id="MobiDB-lite"/>
    </source>
</evidence>
<gene>
    <name evidence="12" type="ORF">Cni_G27426</name>
</gene>
<feature type="domain" description="Dof-type" evidence="11">
    <location>
        <begin position="25"/>
        <end position="79"/>
    </location>
</feature>
<keyword evidence="5 8" id="KW-0238">DNA-binding</keyword>
<keyword evidence="1 9" id="KW-0479">Metal-binding</keyword>
<comment type="subcellular location">
    <subcellularLocation>
        <location evidence="8 9">Nucleus</location>
    </subcellularLocation>
</comment>
<evidence type="ECO:0000259" key="11">
    <source>
        <dbReference type="PROSITE" id="PS50884"/>
    </source>
</evidence>
<dbReference type="GO" id="GO:0008270">
    <property type="term" value="F:zinc ion binding"/>
    <property type="evidence" value="ECO:0007669"/>
    <property type="project" value="UniProtKB-KW"/>
</dbReference>
<dbReference type="PROSITE" id="PS50884">
    <property type="entry name" value="ZF_DOF_2"/>
    <property type="match status" value="1"/>
</dbReference>
<evidence type="ECO:0000313" key="12">
    <source>
        <dbReference type="EMBL" id="WOL18629.1"/>
    </source>
</evidence>
<keyword evidence="13" id="KW-1185">Reference proteome</keyword>
<keyword evidence="6 9" id="KW-0804">Transcription</keyword>
<evidence type="ECO:0000256" key="8">
    <source>
        <dbReference type="PROSITE-ProRule" id="PRU00071"/>
    </source>
</evidence>
<evidence type="ECO:0000256" key="5">
    <source>
        <dbReference type="ARBA" id="ARBA00023125"/>
    </source>
</evidence>
<accession>A0AAQ3QPA9</accession>
<proteinExistence type="predicted"/>
<dbReference type="Proteomes" id="UP001327560">
    <property type="component" value="Chromosome 9"/>
</dbReference>
<dbReference type="GO" id="GO:0003700">
    <property type="term" value="F:DNA-binding transcription factor activity"/>
    <property type="evidence" value="ECO:0007669"/>
    <property type="project" value="UniProtKB-UniRule"/>
</dbReference>
<evidence type="ECO:0000256" key="4">
    <source>
        <dbReference type="ARBA" id="ARBA00023015"/>
    </source>
</evidence>
<evidence type="ECO:0000256" key="6">
    <source>
        <dbReference type="ARBA" id="ARBA00023163"/>
    </source>
</evidence>